<organism evidence="2 3">
    <name type="scientific">Pleomassaria siparia CBS 279.74</name>
    <dbReference type="NCBI Taxonomy" id="1314801"/>
    <lineage>
        <taxon>Eukaryota</taxon>
        <taxon>Fungi</taxon>
        <taxon>Dikarya</taxon>
        <taxon>Ascomycota</taxon>
        <taxon>Pezizomycotina</taxon>
        <taxon>Dothideomycetes</taxon>
        <taxon>Pleosporomycetidae</taxon>
        <taxon>Pleosporales</taxon>
        <taxon>Pleomassariaceae</taxon>
        <taxon>Pleomassaria</taxon>
    </lineage>
</organism>
<reference evidence="2" key="1">
    <citation type="journal article" date="2020" name="Stud. Mycol.">
        <title>101 Dothideomycetes genomes: a test case for predicting lifestyles and emergence of pathogens.</title>
        <authorList>
            <person name="Haridas S."/>
            <person name="Albert R."/>
            <person name="Binder M."/>
            <person name="Bloem J."/>
            <person name="Labutti K."/>
            <person name="Salamov A."/>
            <person name="Andreopoulos B."/>
            <person name="Baker S."/>
            <person name="Barry K."/>
            <person name="Bills G."/>
            <person name="Bluhm B."/>
            <person name="Cannon C."/>
            <person name="Castanera R."/>
            <person name="Culley D."/>
            <person name="Daum C."/>
            <person name="Ezra D."/>
            <person name="Gonzalez J."/>
            <person name="Henrissat B."/>
            <person name="Kuo A."/>
            <person name="Liang C."/>
            <person name="Lipzen A."/>
            <person name="Lutzoni F."/>
            <person name="Magnuson J."/>
            <person name="Mondo S."/>
            <person name="Nolan M."/>
            <person name="Ohm R."/>
            <person name="Pangilinan J."/>
            <person name="Park H.-J."/>
            <person name="Ramirez L."/>
            <person name="Alfaro M."/>
            <person name="Sun H."/>
            <person name="Tritt A."/>
            <person name="Yoshinaga Y."/>
            <person name="Zwiers L.-H."/>
            <person name="Turgeon B."/>
            <person name="Goodwin S."/>
            <person name="Spatafora J."/>
            <person name="Crous P."/>
            <person name="Grigoriev I."/>
        </authorList>
    </citation>
    <scope>NUCLEOTIDE SEQUENCE</scope>
    <source>
        <strain evidence="2">CBS 279.74</strain>
    </source>
</reference>
<protein>
    <submittedName>
        <fullName evidence="2">Uncharacterized protein</fullName>
    </submittedName>
</protein>
<sequence length="214" mass="24438">MYNVHMQSSTLSCGGRRRVGREAKNKRLNSNLYKPSPKYGAPYANLNGITWQSLTPRDGVTSKKVNYLAQRGFRIYLLHMGNKRFLQLTYAKWVNPVSSNCSQRVKDMGLTTPATKCSVNMVNKCTIRYRFKRPQQCQPMGFLLANCPFSLPEQPRVREKGGRVARQYTQGPILYTSGCVFRSSIPLKSTTQQEYEPKEQWLRSSRFPSHNSGG</sequence>
<accession>A0A6G1K6H8</accession>
<feature type="region of interest" description="Disordered" evidence="1">
    <location>
        <begin position="191"/>
        <end position="214"/>
    </location>
</feature>
<dbReference type="Proteomes" id="UP000799428">
    <property type="component" value="Unassembled WGS sequence"/>
</dbReference>
<dbReference type="AlphaFoldDB" id="A0A6G1K6H8"/>
<proteinExistence type="predicted"/>
<evidence type="ECO:0000256" key="1">
    <source>
        <dbReference type="SAM" id="MobiDB-lite"/>
    </source>
</evidence>
<gene>
    <name evidence="2" type="ORF">K504DRAFT_527536</name>
</gene>
<dbReference type="EMBL" id="MU005772">
    <property type="protein sequence ID" value="KAF2708135.1"/>
    <property type="molecule type" value="Genomic_DNA"/>
</dbReference>
<evidence type="ECO:0000313" key="2">
    <source>
        <dbReference type="EMBL" id="KAF2708135.1"/>
    </source>
</evidence>
<name>A0A6G1K6H8_9PLEO</name>
<keyword evidence="3" id="KW-1185">Reference proteome</keyword>
<evidence type="ECO:0000313" key="3">
    <source>
        <dbReference type="Proteomes" id="UP000799428"/>
    </source>
</evidence>
<feature type="compositionally biased region" description="Polar residues" evidence="1">
    <location>
        <begin position="202"/>
        <end position="214"/>
    </location>
</feature>